<sequence length="244" mass="27354">MGRIAPRRKQSRWNPHSLWLTCQHRWGQWRQRRQIPGESQGGTDEGNIDNDHGSAQERLTATPPASHHRVQSLSSWLHTLWHMPDSFSWMAPLPYLHRRCIFIVLGLLLIVLLWPGPAPQPAIPQQVDVPLSQHAPIQAQLVSPLDTPSQTPPPASEANWRTYQVASGQTLAQLFRDNNLPLNDVFAMAQVEGTGKPLSNLRTGQSIRLQRNAQGAITQLSTETSSGQQVLFARQQDGSFIRVN</sequence>
<keyword evidence="2" id="KW-1133">Transmembrane helix</keyword>
<evidence type="ECO:0000313" key="5">
    <source>
        <dbReference type="EMBL" id="WFN55015.1"/>
    </source>
</evidence>
<feature type="transmembrane region" description="Helical" evidence="2">
    <location>
        <begin position="100"/>
        <end position="117"/>
    </location>
</feature>
<dbReference type="InterPro" id="IPR013731">
    <property type="entry name" value="OapA_N"/>
</dbReference>
<dbReference type="Proteomes" id="UP001219630">
    <property type="component" value="Chromosome"/>
</dbReference>
<dbReference type="Pfam" id="PF04225">
    <property type="entry name" value="LysM_OapA"/>
    <property type="match status" value="1"/>
</dbReference>
<evidence type="ECO:0000259" key="4">
    <source>
        <dbReference type="Pfam" id="PF08525"/>
    </source>
</evidence>
<keyword evidence="2" id="KW-0472">Membrane</keyword>
<dbReference type="EMBL" id="CP114280">
    <property type="protein sequence ID" value="WFN55015.1"/>
    <property type="molecule type" value="Genomic_DNA"/>
</dbReference>
<organism evidence="5 6">
    <name type="scientific">Dickeya lacustris</name>
    <dbReference type="NCBI Taxonomy" id="2259638"/>
    <lineage>
        <taxon>Bacteria</taxon>
        <taxon>Pseudomonadati</taxon>
        <taxon>Pseudomonadota</taxon>
        <taxon>Gammaproteobacteria</taxon>
        <taxon>Enterobacterales</taxon>
        <taxon>Pectobacteriaceae</taxon>
        <taxon>Dickeya</taxon>
    </lineage>
</organism>
<feature type="domain" description="Opacity-associated protein A-like N-terminal" evidence="4">
    <location>
        <begin position="89"/>
        <end position="115"/>
    </location>
</feature>
<reference evidence="5 6" key="1">
    <citation type="submission" date="2022-12" db="EMBL/GenBank/DDBJ databases">
        <title>Complete genome sequencing of Dickeya lacustris type strain LMG30899.</title>
        <authorList>
            <person name="Dobhal S."/>
            <person name="Arizala D."/>
            <person name="Arif M."/>
        </authorList>
    </citation>
    <scope>NUCLEOTIDE SEQUENCE [LARGE SCALE GENOMIC DNA]</scope>
    <source>
        <strain evidence="5 6">LMG30899</strain>
    </source>
</reference>
<evidence type="ECO:0000259" key="3">
    <source>
        <dbReference type="Pfam" id="PF04225"/>
    </source>
</evidence>
<name>A0ABY8G519_9GAMM</name>
<proteinExistence type="predicted"/>
<keyword evidence="6" id="KW-1185">Reference proteome</keyword>
<dbReference type="Pfam" id="PF08525">
    <property type="entry name" value="OapA_N"/>
    <property type="match status" value="1"/>
</dbReference>
<dbReference type="RefSeq" id="WP_125260526.1">
    <property type="nucleotide sequence ID" value="NZ_CP114280.1"/>
</dbReference>
<accession>A0ABY8G519</accession>
<gene>
    <name evidence="5" type="ORF">O1Q98_15375</name>
</gene>
<dbReference type="InterPro" id="IPR007340">
    <property type="entry name" value="LysM_Opacity-associatedA"/>
</dbReference>
<feature type="region of interest" description="Disordered" evidence="1">
    <location>
        <begin position="35"/>
        <end position="66"/>
    </location>
</feature>
<protein>
    <submittedName>
        <fullName evidence="5">Opacity-associated protein A</fullName>
    </submittedName>
</protein>
<evidence type="ECO:0000256" key="1">
    <source>
        <dbReference type="SAM" id="MobiDB-lite"/>
    </source>
</evidence>
<keyword evidence="2" id="KW-0812">Transmembrane</keyword>
<dbReference type="Gene3D" id="3.10.450.350">
    <property type="match status" value="1"/>
</dbReference>
<evidence type="ECO:0000313" key="6">
    <source>
        <dbReference type="Proteomes" id="UP001219630"/>
    </source>
</evidence>
<evidence type="ECO:0000256" key="2">
    <source>
        <dbReference type="SAM" id="Phobius"/>
    </source>
</evidence>
<feature type="domain" description="Opacity-associated protein A LysM-like" evidence="3">
    <location>
        <begin position="159"/>
        <end position="242"/>
    </location>
</feature>